<dbReference type="EMBL" id="LDPZ01000081">
    <property type="protein sequence ID" value="KTQ82355.1"/>
    <property type="molecule type" value="Genomic_DNA"/>
</dbReference>
<dbReference type="Proteomes" id="UP000078529">
    <property type="component" value="Unassembled WGS sequence"/>
</dbReference>
<dbReference type="EMBL" id="LDQA01000070">
    <property type="protein sequence ID" value="KTR02633.1"/>
    <property type="molecule type" value="Genomic_DNA"/>
</dbReference>
<comment type="cofactor">
    <cofactor evidence="2">
        <name>Cu cation</name>
        <dbReference type="ChEBI" id="CHEBI:23378"/>
    </cofactor>
    <text evidence="2">Binds 1 copper ion per subunit.</text>
</comment>
<dbReference type="EC" id="1.15.1.1" evidence="2"/>
<dbReference type="Proteomes" id="UP000078272">
    <property type="component" value="Unassembled WGS sequence"/>
</dbReference>
<dbReference type="GO" id="GO:0004784">
    <property type="term" value="F:superoxide dismutase activity"/>
    <property type="evidence" value="ECO:0007669"/>
    <property type="project" value="UniProtKB-EC"/>
</dbReference>
<feature type="chain" id="PRO_5010454943" description="Superoxide dismutase [Cu-Zn]" evidence="4">
    <location>
        <begin position="22"/>
        <end position="178"/>
    </location>
</feature>
<feature type="region of interest" description="Disordered" evidence="3">
    <location>
        <begin position="24"/>
        <end position="48"/>
    </location>
</feature>
<evidence type="ECO:0000256" key="3">
    <source>
        <dbReference type="SAM" id="MobiDB-lite"/>
    </source>
</evidence>
<comment type="function">
    <text evidence="2">Destroys radicals which are normally produced within the cells and which are toxic to biological systems.</text>
</comment>
<evidence type="ECO:0000313" key="7">
    <source>
        <dbReference type="EMBL" id="KTR02633.1"/>
    </source>
</evidence>
<keyword evidence="2" id="KW-0862">Zinc</keyword>
<dbReference type="CDD" id="cd00305">
    <property type="entry name" value="Cu-Zn_Superoxide_Dismutase"/>
    <property type="match status" value="1"/>
</dbReference>
<dbReference type="PANTHER" id="PTHR10003">
    <property type="entry name" value="SUPEROXIDE DISMUTASE CU-ZN -RELATED"/>
    <property type="match status" value="1"/>
</dbReference>
<reference evidence="8 9" key="1">
    <citation type="journal article" date="2016" name="Front. Microbiol.">
        <title>Genomic Resource of Rice Seed Associated Bacteria.</title>
        <authorList>
            <person name="Midha S."/>
            <person name="Bansal K."/>
            <person name="Sharma S."/>
            <person name="Kumar N."/>
            <person name="Patil P.P."/>
            <person name="Chaudhry V."/>
            <person name="Patil P.B."/>
        </authorList>
    </citation>
    <scope>NUCLEOTIDE SEQUENCE [LARGE SCALE GENOMIC DNA]</scope>
    <source>
        <strain evidence="6 8">NS226</strain>
        <strain evidence="7 9">NS365</strain>
    </source>
</reference>
<evidence type="ECO:0000313" key="6">
    <source>
        <dbReference type="EMBL" id="KTQ82355.1"/>
    </source>
</evidence>
<dbReference type="SUPFAM" id="SSF49329">
    <property type="entry name" value="Cu,Zn superoxide dismutase-like"/>
    <property type="match status" value="1"/>
</dbReference>
<dbReference type="Pfam" id="PF00080">
    <property type="entry name" value="Sod_Cu"/>
    <property type="match status" value="1"/>
</dbReference>
<comment type="caution">
    <text evidence="7">The sequence shown here is derived from an EMBL/GenBank/DDBJ whole genome shotgun (WGS) entry which is preliminary data.</text>
</comment>
<keyword evidence="2" id="KW-0560">Oxidoreductase</keyword>
<gene>
    <name evidence="6" type="ORF">NS226_22465</name>
    <name evidence="7" type="ORF">NS365_21260</name>
</gene>
<accession>A0A175RH59</accession>
<organism evidence="7 9">
    <name type="scientific">Aureimonas ureilytica</name>
    <dbReference type="NCBI Taxonomy" id="401562"/>
    <lineage>
        <taxon>Bacteria</taxon>
        <taxon>Pseudomonadati</taxon>
        <taxon>Pseudomonadota</taxon>
        <taxon>Alphaproteobacteria</taxon>
        <taxon>Hyphomicrobiales</taxon>
        <taxon>Aurantimonadaceae</taxon>
        <taxon>Aureimonas</taxon>
    </lineage>
</organism>
<dbReference type="GO" id="GO:0005507">
    <property type="term" value="F:copper ion binding"/>
    <property type="evidence" value="ECO:0007669"/>
    <property type="project" value="InterPro"/>
</dbReference>
<dbReference type="Gene3D" id="2.60.40.200">
    <property type="entry name" value="Superoxide dismutase, copper/zinc binding domain"/>
    <property type="match status" value="1"/>
</dbReference>
<name>A0A175RH59_9HYPH</name>
<evidence type="ECO:0000256" key="4">
    <source>
        <dbReference type="SAM" id="SignalP"/>
    </source>
</evidence>
<dbReference type="STRING" id="401562.NS365_21260"/>
<proteinExistence type="inferred from homology"/>
<evidence type="ECO:0000313" key="8">
    <source>
        <dbReference type="Proteomes" id="UP000078272"/>
    </source>
</evidence>
<protein>
    <recommendedName>
        <fullName evidence="2">Superoxide dismutase [Cu-Zn]</fullName>
        <ecNumber evidence="2">1.15.1.1</ecNumber>
    </recommendedName>
</protein>
<feature type="domain" description="Superoxide dismutase copper/zinc binding" evidence="5">
    <location>
        <begin position="45"/>
        <end position="174"/>
    </location>
</feature>
<comment type="catalytic activity">
    <reaction evidence="2">
        <text>2 superoxide + 2 H(+) = H2O2 + O2</text>
        <dbReference type="Rhea" id="RHEA:20696"/>
        <dbReference type="ChEBI" id="CHEBI:15378"/>
        <dbReference type="ChEBI" id="CHEBI:15379"/>
        <dbReference type="ChEBI" id="CHEBI:16240"/>
        <dbReference type="ChEBI" id="CHEBI:18421"/>
        <dbReference type="EC" id="1.15.1.1"/>
    </reaction>
</comment>
<keyword evidence="2" id="KW-0479">Metal-binding</keyword>
<keyword evidence="9" id="KW-1185">Reference proteome</keyword>
<dbReference type="OrthoDB" id="5431326at2"/>
<dbReference type="RefSeq" id="WP_058602288.1">
    <property type="nucleotide sequence ID" value="NZ_LDPZ01000081.1"/>
</dbReference>
<evidence type="ECO:0000259" key="5">
    <source>
        <dbReference type="Pfam" id="PF00080"/>
    </source>
</evidence>
<dbReference type="InterPro" id="IPR024134">
    <property type="entry name" value="SOD_Cu/Zn_/chaperone"/>
</dbReference>
<dbReference type="PATRIC" id="fig|401562.3.peg.5000"/>
<evidence type="ECO:0000313" key="9">
    <source>
        <dbReference type="Proteomes" id="UP000078529"/>
    </source>
</evidence>
<evidence type="ECO:0000256" key="2">
    <source>
        <dbReference type="RuleBase" id="RU000393"/>
    </source>
</evidence>
<sequence length="178" mass="18337">MKALLLSATAIALSAALPAFAQTPAPAATSEPIGVTMRGADGQPHGTIRITQTPNGVIVDGDLTGMQDGEYGLHFHAKGLCEGNFDSAGGHHNPTNKQHGFEVEGGPHAGDMANIYVQGGVARFQQFNPMVRFEDGDAPLKDADGTAIMVHGAPDDHHSQPTGNAGSRMACGVVFPAS</sequence>
<feature type="signal peptide" evidence="4">
    <location>
        <begin position="1"/>
        <end position="21"/>
    </location>
</feature>
<comment type="similarity">
    <text evidence="1 2">Belongs to the Cu-Zn superoxide dismutase family.</text>
</comment>
<dbReference type="PROSITE" id="PS00332">
    <property type="entry name" value="SOD_CU_ZN_2"/>
    <property type="match status" value="1"/>
</dbReference>
<comment type="cofactor">
    <cofactor evidence="2">
        <name>Zn(2+)</name>
        <dbReference type="ChEBI" id="CHEBI:29105"/>
    </cofactor>
    <text evidence="2">Binds 1 zinc ion per subunit.</text>
</comment>
<keyword evidence="4" id="KW-0732">Signal</keyword>
<evidence type="ECO:0000256" key="1">
    <source>
        <dbReference type="ARBA" id="ARBA00010457"/>
    </source>
</evidence>
<dbReference type="PRINTS" id="PR00068">
    <property type="entry name" value="CUZNDISMTASE"/>
</dbReference>
<keyword evidence="2" id="KW-0186">Copper</keyword>
<dbReference type="InterPro" id="IPR018152">
    <property type="entry name" value="SOD_Cu/Zn_BS"/>
</dbReference>
<dbReference type="AlphaFoldDB" id="A0A175RH59"/>
<dbReference type="InterPro" id="IPR036423">
    <property type="entry name" value="SOD-like_Cu/Zn_dom_sf"/>
</dbReference>
<dbReference type="InterPro" id="IPR001424">
    <property type="entry name" value="SOD_Cu_Zn_dom"/>
</dbReference>